<dbReference type="WBParaSite" id="nRc.2.0.1.t05564-RA">
    <property type="protein sequence ID" value="nRc.2.0.1.t05564-RA"/>
    <property type="gene ID" value="nRc.2.0.1.g05564"/>
</dbReference>
<keyword evidence="2" id="KW-0349">Heme</keyword>
<dbReference type="InterPro" id="IPR036396">
    <property type="entry name" value="Cyt_P450_sf"/>
</dbReference>
<keyword evidence="7" id="KW-1185">Reference proteome</keyword>
<protein>
    <submittedName>
        <fullName evidence="8">Uncharacterized protein</fullName>
    </submittedName>
</protein>
<dbReference type="PANTHER" id="PTHR24289:SF1">
    <property type="entry name" value="STEROID 17-ALPHA-HYDROXYLASE_17,20 LYASE"/>
    <property type="match status" value="1"/>
</dbReference>
<keyword evidence="5" id="KW-0408">Iron</keyword>
<dbReference type="GO" id="GO:0004508">
    <property type="term" value="F:steroid 17-alpha-monooxygenase activity"/>
    <property type="evidence" value="ECO:0007669"/>
    <property type="project" value="TreeGrafter"/>
</dbReference>
<evidence type="ECO:0000256" key="5">
    <source>
        <dbReference type="ARBA" id="ARBA00023004"/>
    </source>
</evidence>
<keyword evidence="4" id="KW-0560">Oxidoreductase</keyword>
<dbReference type="InterPro" id="IPR002401">
    <property type="entry name" value="Cyt_P450_E_grp-I"/>
</dbReference>
<dbReference type="SUPFAM" id="SSF48264">
    <property type="entry name" value="Cytochrome P450"/>
    <property type="match status" value="1"/>
</dbReference>
<dbReference type="PRINTS" id="PR00463">
    <property type="entry name" value="EP450I"/>
</dbReference>
<dbReference type="GO" id="GO:0020037">
    <property type="term" value="F:heme binding"/>
    <property type="evidence" value="ECO:0007669"/>
    <property type="project" value="InterPro"/>
</dbReference>
<dbReference type="PANTHER" id="PTHR24289">
    <property type="entry name" value="STEROID 17-ALPHA-HYDROXYLASE/17,20 LYASE"/>
    <property type="match status" value="1"/>
</dbReference>
<evidence type="ECO:0000313" key="8">
    <source>
        <dbReference type="WBParaSite" id="nRc.2.0.1.t05564-RA"/>
    </source>
</evidence>
<dbReference type="InterPro" id="IPR001128">
    <property type="entry name" value="Cyt_P450"/>
</dbReference>
<evidence type="ECO:0000256" key="3">
    <source>
        <dbReference type="ARBA" id="ARBA00022723"/>
    </source>
</evidence>
<reference evidence="8" key="1">
    <citation type="submission" date="2022-11" db="UniProtKB">
        <authorList>
            <consortium name="WormBaseParasite"/>
        </authorList>
    </citation>
    <scope>IDENTIFICATION</scope>
</reference>
<evidence type="ECO:0000256" key="6">
    <source>
        <dbReference type="ARBA" id="ARBA00023033"/>
    </source>
</evidence>
<dbReference type="GO" id="GO:0042448">
    <property type="term" value="P:progesterone metabolic process"/>
    <property type="evidence" value="ECO:0007669"/>
    <property type="project" value="TreeGrafter"/>
</dbReference>
<comment type="similarity">
    <text evidence="1">Belongs to the cytochrome P450 family.</text>
</comment>
<dbReference type="GO" id="GO:0005506">
    <property type="term" value="F:iron ion binding"/>
    <property type="evidence" value="ECO:0007669"/>
    <property type="project" value="InterPro"/>
</dbReference>
<dbReference type="AlphaFoldDB" id="A0A915HUJ3"/>
<evidence type="ECO:0000313" key="7">
    <source>
        <dbReference type="Proteomes" id="UP000887565"/>
    </source>
</evidence>
<name>A0A915HUJ3_ROMCU</name>
<keyword evidence="6" id="KW-0503">Monooxygenase</keyword>
<evidence type="ECO:0000256" key="2">
    <source>
        <dbReference type="ARBA" id="ARBA00022617"/>
    </source>
</evidence>
<accession>A0A915HUJ3</accession>
<proteinExistence type="inferred from homology"/>
<evidence type="ECO:0000256" key="4">
    <source>
        <dbReference type="ARBA" id="ARBA00023002"/>
    </source>
</evidence>
<dbReference type="Gene3D" id="1.10.630.10">
    <property type="entry name" value="Cytochrome P450"/>
    <property type="match status" value="1"/>
</dbReference>
<sequence length="131" mass="15181">FASILDYLPGSKFFLKHTLSKLHANVVPINDLIDQHLKNHHFDAENVGDVADALYKRSLEIPDEEYRCLRLSKEHLQRSVLDLFIAGFVTVTETFVWSLACMAKYPHVQEKVQKELDDNLQRGRFPTVDDR</sequence>
<dbReference type="GO" id="GO:0042446">
    <property type="term" value="P:hormone biosynthetic process"/>
    <property type="evidence" value="ECO:0007669"/>
    <property type="project" value="TreeGrafter"/>
</dbReference>
<evidence type="ECO:0000256" key="1">
    <source>
        <dbReference type="ARBA" id="ARBA00010617"/>
    </source>
</evidence>
<keyword evidence="3" id="KW-0479">Metal-binding</keyword>
<dbReference type="Pfam" id="PF00067">
    <property type="entry name" value="p450"/>
    <property type="match status" value="1"/>
</dbReference>
<dbReference type="Proteomes" id="UP000887565">
    <property type="component" value="Unplaced"/>
</dbReference>
<organism evidence="7 8">
    <name type="scientific">Romanomermis culicivorax</name>
    <name type="common">Nematode worm</name>
    <dbReference type="NCBI Taxonomy" id="13658"/>
    <lineage>
        <taxon>Eukaryota</taxon>
        <taxon>Metazoa</taxon>
        <taxon>Ecdysozoa</taxon>
        <taxon>Nematoda</taxon>
        <taxon>Enoplea</taxon>
        <taxon>Dorylaimia</taxon>
        <taxon>Mermithida</taxon>
        <taxon>Mermithoidea</taxon>
        <taxon>Mermithidae</taxon>
        <taxon>Romanomermis</taxon>
    </lineage>
</organism>